<dbReference type="InterPro" id="IPR042099">
    <property type="entry name" value="ANL_N_sf"/>
</dbReference>
<dbReference type="PANTHER" id="PTHR45527:SF1">
    <property type="entry name" value="FATTY ACID SYNTHASE"/>
    <property type="match status" value="1"/>
</dbReference>
<dbReference type="PROSITE" id="PS00012">
    <property type="entry name" value="PHOSPHOPANTETHEINE"/>
    <property type="match status" value="1"/>
</dbReference>
<dbReference type="RefSeq" id="WP_108601290.1">
    <property type="nucleotide sequence ID" value="NZ_CP026604.1"/>
</dbReference>
<protein>
    <recommendedName>
        <fullName evidence="3">Carrier domain-containing protein</fullName>
    </recommendedName>
</protein>
<dbReference type="InterPro" id="IPR001031">
    <property type="entry name" value="Thioesterase"/>
</dbReference>
<proteinExistence type="predicted"/>
<dbReference type="InterPro" id="IPR000873">
    <property type="entry name" value="AMP-dep_synth/lig_dom"/>
</dbReference>
<dbReference type="Pfam" id="PF00975">
    <property type="entry name" value="Thioesterase"/>
    <property type="match status" value="1"/>
</dbReference>
<dbReference type="GO" id="GO:0005737">
    <property type="term" value="C:cytoplasm"/>
    <property type="evidence" value="ECO:0007669"/>
    <property type="project" value="TreeGrafter"/>
</dbReference>
<evidence type="ECO:0000259" key="3">
    <source>
        <dbReference type="PROSITE" id="PS50075"/>
    </source>
</evidence>
<organism evidence="4 5">
    <name type="scientific">Saccharobesus litoralis</name>
    <dbReference type="NCBI Taxonomy" id="2172099"/>
    <lineage>
        <taxon>Bacteria</taxon>
        <taxon>Pseudomonadati</taxon>
        <taxon>Pseudomonadota</taxon>
        <taxon>Gammaproteobacteria</taxon>
        <taxon>Alteromonadales</taxon>
        <taxon>Alteromonadaceae</taxon>
        <taxon>Saccharobesus</taxon>
    </lineage>
</organism>
<dbReference type="GO" id="GO:0044550">
    <property type="term" value="P:secondary metabolite biosynthetic process"/>
    <property type="evidence" value="ECO:0007669"/>
    <property type="project" value="TreeGrafter"/>
</dbReference>
<dbReference type="AlphaFoldDB" id="A0A2S0VLX9"/>
<feature type="domain" description="Carrier" evidence="3">
    <location>
        <begin position="593"/>
        <end position="668"/>
    </location>
</feature>
<dbReference type="Pfam" id="PF00501">
    <property type="entry name" value="AMP-binding"/>
    <property type="match status" value="1"/>
</dbReference>
<keyword evidence="2" id="KW-0597">Phosphoprotein</keyword>
<dbReference type="Pfam" id="PF00550">
    <property type="entry name" value="PP-binding"/>
    <property type="match status" value="1"/>
</dbReference>
<dbReference type="SUPFAM" id="SSF53474">
    <property type="entry name" value="alpha/beta-Hydrolases"/>
    <property type="match status" value="1"/>
</dbReference>
<dbReference type="Gene3D" id="3.30.300.30">
    <property type="match status" value="1"/>
</dbReference>
<dbReference type="GO" id="GO:0031177">
    <property type="term" value="F:phosphopantetheine binding"/>
    <property type="evidence" value="ECO:0007669"/>
    <property type="project" value="TreeGrafter"/>
</dbReference>
<reference evidence="4 5" key="1">
    <citation type="submission" date="2018-01" db="EMBL/GenBank/DDBJ databases">
        <title>Genome sequence of a Cantenovulum-like bacteria.</title>
        <authorList>
            <person name="Tan W.R."/>
            <person name="Lau N.-S."/>
            <person name="Go F."/>
            <person name="Amirul A.-A.A."/>
        </authorList>
    </citation>
    <scope>NUCLEOTIDE SEQUENCE [LARGE SCALE GENOMIC DNA]</scope>
    <source>
        <strain evidence="4 5">CCB-QB4</strain>
    </source>
</reference>
<evidence type="ECO:0000256" key="1">
    <source>
        <dbReference type="ARBA" id="ARBA00022450"/>
    </source>
</evidence>
<dbReference type="PROSITE" id="PS00455">
    <property type="entry name" value="AMP_BINDING"/>
    <property type="match status" value="1"/>
</dbReference>
<dbReference type="NCBIfam" id="TIGR01733">
    <property type="entry name" value="AA-adenyl-dom"/>
    <property type="match status" value="1"/>
</dbReference>
<dbReference type="InterPro" id="IPR045851">
    <property type="entry name" value="AMP-bd_C_sf"/>
</dbReference>
<dbReference type="Gene3D" id="3.40.50.1820">
    <property type="entry name" value="alpha/beta hydrolase"/>
    <property type="match status" value="1"/>
</dbReference>
<dbReference type="InterPro" id="IPR009081">
    <property type="entry name" value="PP-bd_ACP"/>
</dbReference>
<accession>A0A2S0VLX9</accession>
<dbReference type="Gene3D" id="1.10.1200.10">
    <property type="entry name" value="ACP-like"/>
    <property type="match status" value="1"/>
</dbReference>
<dbReference type="Proteomes" id="UP000244441">
    <property type="component" value="Chromosome"/>
</dbReference>
<evidence type="ECO:0000313" key="4">
    <source>
        <dbReference type="EMBL" id="AWB65213.1"/>
    </source>
</evidence>
<dbReference type="GO" id="GO:0043041">
    <property type="term" value="P:amino acid activation for nonribosomal peptide biosynthetic process"/>
    <property type="evidence" value="ECO:0007669"/>
    <property type="project" value="TreeGrafter"/>
</dbReference>
<dbReference type="SUPFAM" id="SSF56801">
    <property type="entry name" value="Acetyl-CoA synthetase-like"/>
    <property type="match status" value="1"/>
</dbReference>
<dbReference type="InterPro" id="IPR020845">
    <property type="entry name" value="AMP-binding_CS"/>
</dbReference>
<dbReference type="InterPro" id="IPR036736">
    <property type="entry name" value="ACP-like_sf"/>
</dbReference>
<sequence>MVSGSEEYFCQKETTALGQHIQRLLTQMCKQPSLPYTKLNLINPEDLALPNQDDLKPNETIISSFLQQVENVPNNPAIIWQQDQKINQLSYLALNQQADQVALALQQHNIQPADIIAVKLPRTAQTLVAYIAILKMGAVLMPMDPDLPASRTHQQLTNSRAKLIFLETTASEQNDNQEPNVQDINQAQTQQKPIITITFSQLLAWCQETHQTSSINTLPRQQDLAYVMYTSGSTGLPKGICVSHQALISRINWLKSTLEYSAQDTWLQSIQLSFDPALIEVFLPLCSGAKVALAGPGKIAPNELAKLVHDFTATSIIFVPTTLNYFNQAATEFANLPLRVAISGGEVLQQTQVDQFHKLTNAKLFNLYGPTEACIFATSYLTQANAPYKAVPIGKPVANTSIYILDVHGMPLPNGCIGEIAIAGIGLANGYINDEINTDARFVKAQFNPSTILYLSGDKGFINEQGNLEYVARIDQQIKLRGQRIEPKEIALTLVKHSLVTTAAVKLIDNTLHAWVVSPNTLSQQQINLVKQALHQALPAYMVPQFIHQLSSIPKQTSGKINYAQLTPVTKPTTNCTAPLAPLPAHSLPNHSLPNNKTQVILLKLVRQILSNNNINENDHLFDAGADSLACLQLISEIKTHTGKNISFSILLEHPTVVSLASVLETLQPPTCINLTFNPQGKTLFIAASSHNDVLRLTNLAKALGAEYSVYVLQPPLTMEPNNPSSALTVESIAKHYASVISQYNFTQPITLAGFSVGGVYALETCRHLLNSKIVVEHLFLIDTTYPVLPNMSVLICKLFNKFAQLVRRFQQPIIPVYMRNLVNDPGLRTQIIGLKSYRPLPINLSTTLIQSKQLLWFHRLTLSFWVKLCAQKLSTSLVAGKHNTLFLPTQVKGVAQAIKQAITKANKPMSQTI</sequence>
<evidence type="ECO:0000313" key="5">
    <source>
        <dbReference type="Proteomes" id="UP000244441"/>
    </source>
</evidence>
<gene>
    <name evidence="4" type="ORF">C2869_01580</name>
</gene>
<evidence type="ECO:0000256" key="2">
    <source>
        <dbReference type="ARBA" id="ARBA00022553"/>
    </source>
</evidence>
<dbReference type="InterPro" id="IPR006162">
    <property type="entry name" value="Ppantetheine_attach_site"/>
</dbReference>
<name>A0A2S0VLX9_9ALTE</name>
<dbReference type="OrthoDB" id="9803968at2"/>
<dbReference type="PROSITE" id="PS50075">
    <property type="entry name" value="CARRIER"/>
    <property type="match status" value="1"/>
</dbReference>
<keyword evidence="5" id="KW-1185">Reference proteome</keyword>
<dbReference type="EMBL" id="CP026604">
    <property type="protein sequence ID" value="AWB65213.1"/>
    <property type="molecule type" value="Genomic_DNA"/>
</dbReference>
<keyword evidence="1" id="KW-0596">Phosphopantetheine</keyword>
<dbReference type="SUPFAM" id="SSF47336">
    <property type="entry name" value="ACP-like"/>
    <property type="match status" value="1"/>
</dbReference>
<dbReference type="InterPro" id="IPR010071">
    <property type="entry name" value="AA_adenyl_dom"/>
</dbReference>
<dbReference type="CDD" id="cd05930">
    <property type="entry name" value="A_NRPS"/>
    <property type="match status" value="1"/>
</dbReference>
<dbReference type="Gene3D" id="3.40.50.12780">
    <property type="entry name" value="N-terminal domain of ligase-like"/>
    <property type="match status" value="1"/>
</dbReference>
<dbReference type="PANTHER" id="PTHR45527">
    <property type="entry name" value="NONRIBOSOMAL PEPTIDE SYNTHETASE"/>
    <property type="match status" value="1"/>
</dbReference>
<dbReference type="KEGG" id="cate:C2869_01580"/>
<dbReference type="InterPro" id="IPR029058">
    <property type="entry name" value="AB_hydrolase_fold"/>
</dbReference>